<dbReference type="PIRSF" id="PIRSF001221">
    <property type="entry name" value="Amidase_fungi"/>
    <property type="match status" value="1"/>
</dbReference>
<evidence type="ECO:0000313" key="7">
    <source>
        <dbReference type="Proteomes" id="UP000030651"/>
    </source>
</evidence>
<evidence type="ECO:0000259" key="5">
    <source>
        <dbReference type="Pfam" id="PF01425"/>
    </source>
</evidence>
<dbReference type="AlphaFoldDB" id="W3XH05"/>
<dbReference type="FunCoup" id="W3XH05">
    <property type="interactions" value="73"/>
</dbReference>
<dbReference type="HOGENOM" id="CLU_009600_9_2_1"/>
<reference evidence="7" key="1">
    <citation type="journal article" date="2015" name="BMC Genomics">
        <title>Genomic and transcriptomic analysis of the endophytic fungus Pestalotiopsis fici reveals its lifestyle and high potential for synthesis of natural products.</title>
        <authorList>
            <person name="Wang X."/>
            <person name="Zhang X."/>
            <person name="Liu L."/>
            <person name="Xiang M."/>
            <person name="Wang W."/>
            <person name="Sun X."/>
            <person name="Che Y."/>
            <person name="Guo L."/>
            <person name="Liu G."/>
            <person name="Guo L."/>
            <person name="Wang C."/>
            <person name="Yin W.B."/>
            <person name="Stadler M."/>
            <person name="Zhang X."/>
            <person name="Liu X."/>
        </authorList>
    </citation>
    <scope>NUCLEOTIDE SEQUENCE [LARGE SCALE GENOMIC DNA]</scope>
    <source>
        <strain evidence="7">W106-1 / CGMCC3.15140</strain>
    </source>
</reference>
<dbReference type="PANTHER" id="PTHR46072:SF2">
    <property type="entry name" value="AMIDASE (EUROFUNG)"/>
    <property type="match status" value="1"/>
</dbReference>
<feature type="active site" description="Charge relay system" evidence="3">
    <location>
        <position position="112"/>
    </location>
</feature>
<evidence type="ECO:0000256" key="1">
    <source>
        <dbReference type="ARBA" id="ARBA00009199"/>
    </source>
</evidence>
<gene>
    <name evidence="6" type="ORF">PFICI_03294</name>
</gene>
<feature type="active site" description="Charge relay system" evidence="3">
    <location>
        <position position="187"/>
    </location>
</feature>
<sequence>MSSQWEEIVKQKRLAQQQALELYTAKSVKTQGHLNEISEIDQLLSLYASGEANVEAVVRCYIEAAISAHKQTNCLTEITFDDAVKDAVALDKAPDMVDTTRSPLHGVPMTLKDQFNVEGYDSTIGYVGRALKPASSDAILVKMLRSLGAVILGKTNLPQSIMWCETENPLWGLTTNPMSSAYTPGGSTGGESALLALKGSMVGWGTDIGGSIRIPSHMMGLYGLKPSSARLPYNGVPVSTEGQEHVPSSVGPMARSLSSIKHVMHSLINAEPWTYDARCAPIPWRDEVYQSFLSKPLTIGFLLDDGVVRPHPPITRVLNSAVEALKAAGHDVFEWDATLHPECIAVMDAFYSADGGMDIRTDVSVAGEPFIPHVERLVNRGDAISVYEYWQLNRKKWALQQTYLEKWKTLKSPKTGRTADIIIMPPMPHPSVPHGGTRWVGYTKVWNVLDYTALVIPGGKVQVQDTEATWDYQPRNDADEWNAGIWKERAEEMAELKLPIGLQIVGRKLEEEKVLAVGKVLDDLLVR</sequence>
<comment type="similarity">
    <text evidence="1">Belongs to the amidase family.</text>
</comment>
<dbReference type="GO" id="GO:0016787">
    <property type="term" value="F:hydrolase activity"/>
    <property type="evidence" value="ECO:0007669"/>
    <property type="project" value="UniProtKB-KW"/>
</dbReference>
<dbReference type="Proteomes" id="UP000030651">
    <property type="component" value="Unassembled WGS sequence"/>
</dbReference>
<dbReference type="OrthoDB" id="6428749at2759"/>
<dbReference type="eggNOG" id="KOG1212">
    <property type="taxonomic scope" value="Eukaryota"/>
</dbReference>
<evidence type="ECO:0000313" key="6">
    <source>
        <dbReference type="EMBL" id="ETS85269.1"/>
    </source>
</evidence>
<keyword evidence="2" id="KW-0378">Hydrolase</keyword>
<dbReference type="Gene3D" id="3.90.1300.10">
    <property type="entry name" value="Amidase signature (AS) domain"/>
    <property type="match status" value="1"/>
</dbReference>
<dbReference type="GeneID" id="19268307"/>
<dbReference type="PANTHER" id="PTHR46072">
    <property type="entry name" value="AMIDASE-RELATED-RELATED"/>
    <property type="match status" value="1"/>
</dbReference>
<dbReference type="Pfam" id="PF01425">
    <property type="entry name" value="Amidase"/>
    <property type="match status" value="1"/>
</dbReference>
<feature type="active site" description="Acyl-ester intermediate" evidence="3">
    <location>
        <position position="211"/>
    </location>
</feature>
<dbReference type="KEGG" id="pfy:PFICI_03294"/>
<evidence type="ECO:0000256" key="3">
    <source>
        <dbReference type="PIRSR" id="PIRSR001221-1"/>
    </source>
</evidence>
<organism evidence="6 7">
    <name type="scientific">Pestalotiopsis fici (strain W106-1 / CGMCC3.15140)</name>
    <dbReference type="NCBI Taxonomy" id="1229662"/>
    <lineage>
        <taxon>Eukaryota</taxon>
        <taxon>Fungi</taxon>
        <taxon>Dikarya</taxon>
        <taxon>Ascomycota</taxon>
        <taxon>Pezizomycotina</taxon>
        <taxon>Sordariomycetes</taxon>
        <taxon>Xylariomycetidae</taxon>
        <taxon>Amphisphaeriales</taxon>
        <taxon>Sporocadaceae</taxon>
        <taxon>Pestalotiopsis</taxon>
    </lineage>
</organism>
<proteinExistence type="inferred from homology"/>
<feature type="binding site" evidence="4">
    <location>
        <position position="187"/>
    </location>
    <ligand>
        <name>substrate</name>
    </ligand>
</feature>
<feature type="binding site" evidence="4">
    <location>
        <begin position="208"/>
        <end position="211"/>
    </location>
    <ligand>
        <name>substrate</name>
    </ligand>
</feature>
<name>W3XH05_PESFW</name>
<dbReference type="OMA" id="MDQYYTA"/>
<keyword evidence="7" id="KW-1185">Reference proteome</keyword>
<accession>W3XH05</accession>
<dbReference type="RefSeq" id="XP_007830066.1">
    <property type="nucleotide sequence ID" value="XM_007831875.1"/>
</dbReference>
<dbReference type="EMBL" id="KI912110">
    <property type="protein sequence ID" value="ETS85269.1"/>
    <property type="molecule type" value="Genomic_DNA"/>
</dbReference>
<dbReference type="SUPFAM" id="SSF75304">
    <property type="entry name" value="Amidase signature (AS) enzymes"/>
    <property type="match status" value="1"/>
</dbReference>
<dbReference type="InterPro" id="IPR023631">
    <property type="entry name" value="Amidase_dom"/>
</dbReference>
<evidence type="ECO:0000256" key="4">
    <source>
        <dbReference type="PIRSR" id="PIRSR001221-2"/>
    </source>
</evidence>
<protein>
    <recommendedName>
        <fullName evidence="5">Amidase domain-containing protein</fullName>
    </recommendedName>
</protein>
<feature type="binding site" evidence="4">
    <location>
        <position position="161"/>
    </location>
    <ligand>
        <name>substrate</name>
    </ligand>
</feature>
<feature type="domain" description="Amidase" evidence="5">
    <location>
        <begin position="57"/>
        <end position="515"/>
    </location>
</feature>
<dbReference type="InParanoid" id="W3XH05"/>
<evidence type="ECO:0000256" key="2">
    <source>
        <dbReference type="ARBA" id="ARBA00022801"/>
    </source>
</evidence>
<dbReference type="STRING" id="1229662.W3XH05"/>
<dbReference type="InterPro" id="IPR036928">
    <property type="entry name" value="AS_sf"/>
</dbReference>